<protein>
    <submittedName>
        <fullName evidence="1">SAM-dependent methyltransferase</fullName>
    </submittedName>
</protein>
<dbReference type="EMBL" id="CP120863">
    <property type="protein sequence ID" value="WFE91459.1"/>
    <property type="molecule type" value="Genomic_DNA"/>
</dbReference>
<organism evidence="1 2">
    <name type="scientific">Roseibium porphyridii</name>
    <dbReference type="NCBI Taxonomy" id="2866279"/>
    <lineage>
        <taxon>Bacteria</taxon>
        <taxon>Pseudomonadati</taxon>
        <taxon>Pseudomonadota</taxon>
        <taxon>Alphaproteobacteria</taxon>
        <taxon>Hyphomicrobiales</taxon>
        <taxon>Stappiaceae</taxon>
        <taxon>Roseibium</taxon>
    </lineage>
</organism>
<keyword evidence="1" id="KW-0489">Methyltransferase</keyword>
<dbReference type="SUPFAM" id="SSF53335">
    <property type="entry name" value="S-adenosyl-L-methionine-dependent methyltransferases"/>
    <property type="match status" value="1"/>
</dbReference>
<dbReference type="RefSeq" id="WP_265683892.1">
    <property type="nucleotide sequence ID" value="NZ_CP120863.1"/>
</dbReference>
<keyword evidence="2" id="KW-1185">Reference proteome</keyword>
<sequence length="202" mass="21295">MLKLSRKREVSRSSNALLFCREWLNAPLLVGAVAPSSLALGTAITKGIDVASAPVIELGPGTGVFTSALLASGIPQDRLALVETSEKFSSILAARYPGVAIIRSDADRLRHITPFGGNGAGAIVCGLPLMSMTRAKVMRIVSNGFSALRPGGVFRLFSYMPVCPVSGNTLDRLGLAANKEAFVPANVPPACVYTLQRKDELL</sequence>
<dbReference type="CDD" id="cd02440">
    <property type="entry name" value="AdoMet_MTases"/>
    <property type="match status" value="1"/>
</dbReference>
<accession>A0ABY8F9Q3</accession>
<evidence type="ECO:0000313" key="1">
    <source>
        <dbReference type="EMBL" id="WFE91459.1"/>
    </source>
</evidence>
<dbReference type="InterPro" id="IPR029063">
    <property type="entry name" value="SAM-dependent_MTases_sf"/>
</dbReference>
<dbReference type="GO" id="GO:0032259">
    <property type="term" value="P:methylation"/>
    <property type="evidence" value="ECO:0007669"/>
    <property type="project" value="UniProtKB-KW"/>
</dbReference>
<gene>
    <name evidence="1" type="ORF">K1718_08895</name>
</gene>
<dbReference type="GO" id="GO:0008168">
    <property type="term" value="F:methyltransferase activity"/>
    <property type="evidence" value="ECO:0007669"/>
    <property type="project" value="UniProtKB-KW"/>
</dbReference>
<keyword evidence="1" id="KW-0808">Transferase</keyword>
<dbReference type="Proteomes" id="UP001209803">
    <property type="component" value="Chromosome"/>
</dbReference>
<reference evidence="1 2" key="1">
    <citation type="submission" date="2023-03" db="EMBL/GenBank/DDBJ databases">
        <title>Roseibium porphyridii sp. nov. and Roseibium rhodosorbium sp. nov. isolated from marine algae, Porphyridium cruentum and Rhodosorus marinus, respectively.</title>
        <authorList>
            <person name="Lee M.W."/>
            <person name="Choi B.J."/>
            <person name="Lee J.K."/>
            <person name="Choi D.G."/>
            <person name="Baek J.H."/>
            <person name="Bayburt H."/>
            <person name="Kim J.M."/>
            <person name="Han D.M."/>
            <person name="Kim K.H."/>
            <person name="Jeon C.O."/>
        </authorList>
    </citation>
    <scope>NUCLEOTIDE SEQUENCE [LARGE SCALE GENOMIC DNA]</scope>
    <source>
        <strain evidence="1 2">KMA01</strain>
    </source>
</reference>
<dbReference type="Gene3D" id="3.40.50.150">
    <property type="entry name" value="Vaccinia Virus protein VP39"/>
    <property type="match status" value="1"/>
</dbReference>
<proteinExistence type="predicted"/>
<name>A0ABY8F9Q3_9HYPH</name>
<evidence type="ECO:0000313" key="2">
    <source>
        <dbReference type="Proteomes" id="UP001209803"/>
    </source>
</evidence>